<dbReference type="SMART" id="SM00325">
    <property type="entry name" value="RhoGEF"/>
    <property type="match status" value="2"/>
</dbReference>
<dbReference type="SUPFAM" id="SSF56112">
    <property type="entry name" value="Protein kinase-like (PK-like)"/>
    <property type="match status" value="1"/>
</dbReference>
<organism evidence="18 19">
    <name type="scientific">Popillia japonica</name>
    <name type="common">Japanese beetle</name>
    <dbReference type="NCBI Taxonomy" id="7064"/>
    <lineage>
        <taxon>Eukaryota</taxon>
        <taxon>Metazoa</taxon>
        <taxon>Ecdysozoa</taxon>
        <taxon>Arthropoda</taxon>
        <taxon>Hexapoda</taxon>
        <taxon>Insecta</taxon>
        <taxon>Pterygota</taxon>
        <taxon>Neoptera</taxon>
        <taxon>Endopterygota</taxon>
        <taxon>Coleoptera</taxon>
        <taxon>Polyphaga</taxon>
        <taxon>Scarabaeiformia</taxon>
        <taxon>Scarabaeidae</taxon>
        <taxon>Rutelinae</taxon>
        <taxon>Popillia</taxon>
    </lineage>
</organism>
<evidence type="ECO:0000256" key="6">
    <source>
        <dbReference type="ARBA" id="ARBA00022658"/>
    </source>
</evidence>
<dbReference type="Pfam" id="PF00435">
    <property type="entry name" value="Spectrin"/>
    <property type="match status" value="2"/>
</dbReference>
<dbReference type="PROSITE" id="PS50002">
    <property type="entry name" value="SH3"/>
    <property type="match status" value="1"/>
</dbReference>
<comment type="caution">
    <text evidence="18">The sequence shown here is derived from an EMBL/GenBank/DDBJ whole genome shotgun (WGS) entry which is preliminary data.</text>
</comment>
<dbReference type="InterPro" id="IPR003961">
    <property type="entry name" value="FN3_dom"/>
</dbReference>
<dbReference type="GO" id="GO:0007411">
    <property type="term" value="P:axon guidance"/>
    <property type="evidence" value="ECO:0007669"/>
    <property type="project" value="TreeGrafter"/>
</dbReference>
<comment type="subcellular location">
    <subcellularLocation>
        <location evidence="1">Cytoplasm</location>
    </subcellularLocation>
</comment>
<dbReference type="InterPro" id="IPR058918">
    <property type="entry name" value="KALRN/TRIO-like_spectrin"/>
</dbReference>
<evidence type="ECO:0000256" key="7">
    <source>
        <dbReference type="ARBA" id="ARBA00022737"/>
    </source>
</evidence>
<feature type="region of interest" description="Disordered" evidence="11">
    <location>
        <begin position="961"/>
        <end position="1161"/>
    </location>
</feature>
<evidence type="ECO:0000256" key="5">
    <source>
        <dbReference type="ARBA" id="ARBA00022553"/>
    </source>
</evidence>
<proteinExistence type="inferred from homology"/>
<dbReference type="InterPro" id="IPR018159">
    <property type="entry name" value="Spectrin/alpha-actinin"/>
</dbReference>
<dbReference type="Gene3D" id="1.20.900.10">
    <property type="entry name" value="Dbl homology (DH) domain"/>
    <property type="match status" value="2"/>
</dbReference>
<protein>
    <submittedName>
        <fullName evidence="18">Spectrin repeat</fullName>
    </submittedName>
</protein>
<keyword evidence="10" id="KW-0175">Coiled coil</keyword>
<dbReference type="InterPro" id="IPR000219">
    <property type="entry name" value="DH_dom"/>
</dbReference>
<dbReference type="PROSITE" id="PS50835">
    <property type="entry name" value="IG_LIKE"/>
    <property type="match status" value="1"/>
</dbReference>
<dbReference type="PANTHER" id="PTHR22826:SF106">
    <property type="entry name" value="TRIO, ISOFORM A"/>
    <property type="match status" value="1"/>
</dbReference>
<dbReference type="PROSITE" id="PS50853">
    <property type="entry name" value="FN3"/>
    <property type="match status" value="1"/>
</dbReference>
<dbReference type="CDD" id="cd00176">
    <property type="entry name" value="SPEC"/>
    <property type="match status" value="3"/>
</dbReference>
<gene>
    <name evidence="18" type="ORF">QE152_g24700</name>
</gene>
<feature type="domain" description="Fibronectin type-III" evidence="17">
    <location>
        <begin position="1836"/>
        <end position="1925"/>
    </location>
</feature>
<dbReference type="Pfam" id="PF07679">
    <property type="entry name" value="I-set"/>
    <property type="match status" value="1"/>
</dbReference>
<keyword evidence="3 9" id="KW-0728">SH3 domain</keyword>
<dbReference type="InterPro" id="IPR001452">
    <property type="entry name" value="SH3_domain"/>
</dbReference>
<dbReference type="Pfam" id="PF23323">
    <property type="entry name" value="Spectrin_6"/>
    <property type="match status" value="1"/>
</dbReference>
<dbReference type="GO" id="GO:0004672">
    <property type="term" value="F:protein kinase activity"/>
    <property type="evidence" value="ECO:0007669"/>
    <property type="project" value="InterPro"/>
</dbReference>
<dbReference type="SMART" id="SM00060">
    <property type="entry name" value="FN3"/>
    <property type="match status" value="1"/>
</dbReference>
<dbReference type="InterPro" id="IPR036179">
    <property type="entry name" value="Ig-like_dom_sf"/>
</dbReference>
<evidence type="ECO:0000259" key="15">
    <source>
        <dbReference type="PROSITE" id="PS50011"/>
    </source>
</evidence>
<dbReference type="InterPro" id="IPR055251">
    <property type="entry name" value="SOS1_NGEF_PH"/>
</dbReference>
<dbReference type="InterPro" id="IPR036028">
    <property type="entry name" value="SH3-like_dom_sf"/>
</dbReference>
<dbReference type="FunFam" id="1.20.900.10:FF:000001">
    <property type="entry name" value="Guanine nucleotide exchange factor DBS"/>
    <property type="match status" value="1"/>
</dbReference>
<dbReference type="SMART" id="SM00409">
    <property type="entry name" value="IG"/>
    <property type="match status" value="1"/>
</dbReference>
<evidence type="ECO:0000256" key="2">
    <source>
        <dbReference type="ARBA" id="ARBA00006692"/>
    </source>
</evidence>
<dbReference type="InterPro" id="IPR051336">
    <property type="entry name" value="RhoGEF_Guanine_NuclExch_SF"/>
</dbReference>
<evidence type="ECO:0000313" key="18">
    <source>
        <dbReference type="EMBL" id="KAK9712805.1"/>
    </source>
</evidence>
<dbReference type="InterPro" id="IPR011009">
    <property type="entry name" value="Kinase-like_dom_sf"/>
</dbReference>
<keyword evidence="4" id="KW-0963">Cytoplasm</keyword>
<dbReference type="InterPro" id="IPR008271">
    <property type="entry name" value="Ser/Thr_kinase_AS"/>
</dbReference>
<evidence type="ECO:0000256" key="3">
    <source>
        <dbReference type="ARBA" id="ARBA00022443"/>
    </source>
</evidence>
<dbReference type="CDD" id="cd13240">
    <property type="entry name" value="PH1_Kalirin_Trio_like"/>
    <property type="match status" value="1"/>
</dbReference>
<feature type="compositionally biased region" description="Polar residues" evidence="11">
    <location>
        <begin position="1147"/>
        <end position="1161"/>
    </location>
</feature>
<dbReference type="GO" id="GO:0005737">
    <property type="term" value="C:cytoplasm"/>
    <property type="evidence" value="ECO:0007669"/>
    <property type="project" value="UniProtKB-SubCell"/>
</dbReference>
<evidence type="ECO:0000256" key="9">
    <source>
        <dbReference type="PROSITE-ProRule" id="PRU00192"/>
    </source>
</evidence>
<dbReference type="FunFam" id="1.20.900.10:FF:000008">
    <property type="entry name" value="rho guanine nucleotide exchange factor 25"/>
    <property type="match status" value="1"/>
</dbReference>
<dbReference type="PANTHER" id="PTHR22826">
    <property type="entry name" value="RHO GUANINE EXCHANGE FACTOR-RELATED"/>
    <property type="match status" value="1"/>
</dbReference>
<dbReference type="InterPro" id="IPR047054">
    <property type="entry name" value="Kalirin_TRIO_PH_1"/>
</dbReference>
<keyword evidence="19" id="KW-1185">Reference proteome</keyword>
<feature type="compositionally biased region" description="Basic and acidic residues" evidence="11">
    <location>
        <begin position="1035"/>
        <end position="1053"/>
    </location>
</feature>
<dbReference type="FunFam" id="2.60.40.10:FF:000107">
    <property type="entry name" value="Myosin, light chain kinase a"/>
    <property type="match status" value="1"/>
</dbReference>
<dbReference type="PROSITE" id="PS50011">
    <property type="entry name" value="PROTEIN_KINASE_DOM"/>
    <property type="match status" value="1"/>
</dbReference>
<dbReference type="Gene3D" id="1.20.58.60">
    <property type="match status" value="2"/>
</dbReference>
<dbReference type="InterPro" id="IPR013098">
    <property type="entry name" value="Ig_I-set"/>
</dbReference>
<dbReference type="Gene3D" id="3.30.200.20">
    <property type="entry name" value="Phosphorylase Kinase, domain 1"/>
    <property type="match status" value="1"/>
</dbReference>
<evidence type="ECO:0000256" key="1">
    <source>
        <dbReference type="ARBA" id="ARBA00004496"/>
    </source>
</evidence>
<dbReference type="SUPFAM" id="SSF48726">
    <property type="entry name" value="Immunoglobulin"/>
    <property type="match status" value="1"/>
</dbReference>
<dbReference type="EMBL" id="JASPKY010000257">
    <property type="protein sequence ID" value="KAK9712805.1"/>
    <property type="molecule type" value="Genomic_DNA"/>
</dbReference>
<dbReference type="PROSITE" id="PS50003">
    <property type="entry name" value="PH_DOMAIN"/>
    <property type="match status" value="2"/>
</dbReference>
<evidence type="ECO:0000259" key="13">
    <source>
        <dbReference type="PROSITE" id="PS50003"/>
    </source>
</evidence>
<dbReference type="SMART" id="SM00233">
    <property type="entry name" value="PH"/>
    <property type="match status" value="2"/>
</dbReference>
<dbReference type="Pfam" id="PF22697">
    <property type="entry name" value="SOS1_NGEF_PH"/>
    <property type="match status" value="2"/>
</dbReference>
<feature type="compositionally biased region" description="Polar residues" evidence="11">
    <location>
        <begin position="1525"/>
        <end position="1546"/>
    </location>
</feature>
<dbReference type="InterPro" id="IPR011993">
    <property type="entry name" value="PH-like_dom_sf"/>
</dbReference>
<evidence type="ECO:0000256" key="4">
    <source>
        <dbReference type="ARBA" id="ARBA00022490"/>
    </source>
</evidence>
<feature type="domain" description="Ig-like" evidence="16">
    <location>
        <begin position="1736"/>
        <end position="1829"/>
    </location>
</feature>
<feature type="compositionally biased region" description="Basic and acidic residues" evidence="11">
    <location>
        <begin position="1112"/>
        <end position="1134"/>
    </location>
</feature>
<dbReference type="Gene3D" id="2.30.30.40">
    <property type="entry name" value="SH3 Domains"/>
    <property type="match status" value="1"/>
</dbReference>
<dbReference type="CDD" id="cd00160">
    <property type="entry name" value="RhoGEF"/>
    <property type="match status" value="2"/>
</dbReference>
<dbReference type="InterPro" id="IPR002017">
    <property type="entry name" value="Spectrin_repeat"/>
</dbReference>
<evidence type="ECO:0000256" key="11">
    <source>
        <dbReference type="SAM" id="MobiDB-lite"/>
    </source>
</evidence>
<dbReference type="SUPFAM" id="SSF50729">
    <property type="entry name" value="PH domain-like"/>
    <property type="match status" value="2"/>
</dbReference>
<dbReference type="SUPFAM" id="SSF49265">
    <property type="entry name" value="Fibronectin type III"/>
    <property type="match status" value="1"/>
</dbReference>
<dbReference type="Proteomes" id="UP001458880">
    <property type="component" value="Unassembled WGS sequence"/>
</dbReference>
<feature type="domain" description="DH" evidence="14">
    <location>
        <begin position="536"/>
        <end position="710"/>
    </location>
</feature>
<keyword evidence="6" id="KW-0344">Guanine-nucleotide releasing factor</keyword>
<dbReference type="GO" id="GO:0019898">
    <property type="term" value="C:extrinsic component of membrane"/>
    <property type="evidence" value="ECO:0007669"/>
    <property type="project" value="TreeGrafter"/>
</dbReference>
<dbReference type="Pfam" id="PF00069">
    <property type="entry name" value="Pkinase"/>
    <property type="match status" value="1"/>
</dbReference>
<dbReference type="GO" id="GO:0005524">
    <property type="term" value="F:ATP binding"/>
    <property type="evidence" value="ECO:0007669"/>
    <property type="project" value="InterPro"/>
</dbReference>
<evidence type="ECO:0000259" key="12">
    <source>
        <dbReference type="PROSITE" id="PS50002"/>
    </source>
</evidence>
<dbReference type="InterPro" id="IPR003599">
    <property type="entry name" value="Ig_sub"/>
</dbReference>
<feature type="coiled-coil region" evidence="10">
    <location>
        <begin position="516"/>
        <end position="543"/>
    </location>
</feature>
<dbReference type="InterPro" id="IPR000719">
    <property type="entry name" value="Prot_kinase_dom"/>
</dbReference>
<dbReference type="SMART" id="SM00220">
    <property type="entry name" value="S_TKc"/>
    <property type="match status" value="1"/>
</dbReference>
<evidence type="ECO:0000259" key="17">
    <source>
        <dbReference type="PROSITE" id="PS50853"/>
    </source>
</evidence>
<feature type="domain" description="PH" evidence="13">
    <location>
        <begin position="722"/>
        <end position="834"/>
    </location>
</feature>
<keyword evidence="5" id="KW-0597">Phosphoprotein</keyword>
<dbReference type="PROSITE" id="PS50010">
    <property type="entry name" value="DH_2"/>
    <property type="match status" value="2"/>
</dbReference>
<dbReference type="GO" id="GO:0005085">
    <property type="term" value="F:guanyl-nucleotide exchange factor activity"/>
    <property type="evidence" value="ECO:0007669"/>
    <property type="project" value="UniProtKB-KW"/>
</dbReference>
<evidence type="ECO:0000259" key="16">
    <source>
        <dbReference type="PROSITE" id="PS50835"/>
    </source>
</evidence>
<dbReference type="Gene3D" id="2.60.40.10">
    <property type="entry name" value="Immunoglobulins"/>
    <property type="match status" value="2"/>
</dbReference>
<dbReference type="SUPFAM" id="SSF50044">
    <property type="entry name" value="SH3-domain"/>
    <property type="match status" value="1"/>
</dbReference>
<dbReference type="FunFam" id="1.20.58.60:FF:000023">
    <property type="entry name" value="Kalirin RhoGEF kinase b"/>
    <property type="match status" value="1"/>
</dbReference>
<feature type="domain" description="DH" evidence="14">
    <location>
        <begin position="1183"/>
        <end position="1366"/>
    </location>
</feature>
<dbReference type="FunFam" id="2.30.29.30:FF:000040">
    <property type="entry name" value="Kalirin RhoGEF kinase b"/>
    <property type="match status" value="1"/>
</dbReference>
<dbReference type="PROSITE" id="PS00108">
    <property type="entry name" value="PROTEIN_KINASE_ST"/>
    <property type="match status" value="1"/>
</dbReference>
<feature type="compositionally biased region" description="Polar residues" evidence="11">
    <location>
        <begin position="988"/>
        <end position="1001"/>
    </location>
</feature>
<dbReference type="Pfam" id="PF00621">
    <property type="entry name" value="RhoGEF"/>
    <property type="match status" value="2"/>
</dbReference>
<feature type="region of interest" description="Disordered" evidence="11">
    <location>
        <begin position="1525"/>
        <end position="1561"/>
    </location>
</feature>
<dbReference type="Gene3D" id="1.10.510.10">
    <property type="entry name" value="Transferase(Phosphotransferase) domain 1"/>
    <property type="match status" value="1"/>
</dbReference>
<dbReference type="InterPro" id="IPR007110">
    <property type="entry name" value="Ig-like_dom"/>
</dbReference>
<evidence type="ECO:0000256" key="8">
    <source>
        <dbReference type="ARBA" id="ARBA00023319"/>
    </source>
</evidence>
<dbReference type="InterPro" id="IPR036116">
    <property type="entry name" value="FN3_sf"/>
</dbReference>
<feature type="domain" description="PH" evidence="13">
    <location>
        <begin position="1384"/>
        <end position="1495"/>
    </location>
</feature>
<feature type="domain" description="SH3" evidence="12">
    <location>
        <begin position="897"/>
        <end position="968"/>
    </location>
</feature>
<evidence type="ECO:0000313" key="19">
    <source>
        <dbReference type="Proteomes" id="UP001458880"/>
    </source>
</evidence>
<dbReference type="Gene3D" id="2.30.29.30">
    <property type="entry name" value="Pleckstrin-homology domain (PH domain)/Phosphotyrosine-binding domain (PTB)"/>
    <property type="match status" value="2"/>
</dbReference>
<sequence length="2232" mass="254513">MDSTGSVSAVEAALDRLAKQRSDLEELWSARKLRLDLCLRLRLFERDALEVSSQFEMWCEELQHFELPRDIAKAEQFLRLHNESVTQMQNTTYHVLQQGQELIQVFESSGICVMADAQYNAQTRVQVLLEFLHDREMELEEYAEIKRVKLEQCIQLGQFQNDANQVISWIRNGESMLMASFAIPNSLSDAEQLKKEHEQFQVAIEKTHTSAVQVKYRADALINANHYDPQSIKEISEEVTKRWQQLVTCAEERHKLVTASLNFYKTAEQVCSVLDSLEREYRRDEDWCATGTQSGIDKATAISQLINKHQEQKEAFLKACTLARRTAETFLKYTTRSLQFYNYPSSTGNQESRVKGILEKLLSQENKVLEHWTQRKKRLDQCQQFVLFERSAKQAIEWIHDTGECYLTTHATNLGNNIEETESLLREHNEFKGTAKETRERVKLLIQLADSLVEKGHAHANSIKQWVAAVDNRYKDFSSRMENYRQQLEETLGIQTEESEKKELSIDRNSDPSLEAKVAAKELKELNEEKRRSARRKEFIMAELLQTERTYVKDLETCIKCFLHEMRASNCIPQPILSKEDIIFGNIEEIYQFHNSIFLKELEKYETMPEDVGHCFVTWATKFDMYVHYCKNKPESNSLLVQHGGGYFEELQKKHKVEHPIAAYLIKPVQRITKYQLLLKDLQSCCQEGQGEIKDGLEVMLNVPKKANDAMHLSLVEGCDVSVDKLGEVILQDAFSVWDPKQIIRKGRDRHIFLFELYLLFAKEVKDSAGKVKYIYKNKLMTSELGVTEHMEGDECKFAVWTGRAPISDYRIVLRASSLDTKQLWVKKLREVIQETYFSGALPLHLPKSPAKLKPYSQRSSRDLEECNSLDESVENLDRNSLTSFGSGNTTDSDKAGVLEMTWVVSDFTATSPQELSVCKGQQVEVVEVYSSKPDFCLVRMPTRGSDNDSSSVPEGLVPLSVLKQPPAPRSSPSRRPQTTEHDGDPATNDSSGTINTSSPVNKRRGFNSRKWLPPPLRKLSHGKVEKTTPNPVDRPLKKAGSDKRIKVPREMGNKPSVSEGEEDEDRLPHYSKELANGEEAEEIELPPPMKPIQETILVPPTVTGIPPTEDNPCKREQHSENQERNSQLRDSKSSDGGQSDCPDGINTHQQLSAQGSSSEATAIALSGDESDKGPDVDNSVKKRQFVLKELVETEQTYVSDLELIVDGYIKAMRDPDCEIPIPEDLRNGKDRIVFGNIEAIYDFHKNVFLRALQECIEHPADLGNLFKRYERKLHMYVVYCKNKPVSEYIVSEYLETYFEDLRNYLNHKLQICDLLIKPVQRIMKYQLMLKDILKHTRRAGFLSEIDNLNDALEVMTVVPQAANDMMDVGRLQGFDGKITAQGKLLLHGLLVCSDTPTSLTPCIGKNKELQVFLFEQSIIFSEAVGKKTQFTSPQYIYKAHFQVNKMNLPDDSTNSDSFTLLSTDPNKPSQGFVCQAATPELHKQWVATLENMFQRQKDFLKAIQSPIQYQNQLTRDAVEHQLWSPTPQTRRSSPLPASNSLTESTSKQHRKTAPVQKANTIGIPADADLHNSSDNKHGSHKKLNLFGFRNTLRSKHKTETLIDQTKEEDKNDLQRRWCTLIDQTKEEDKNDLQRRWCENSQTPYEHNIMPPGTQARIICEWPDINVSDTVSVIAYDPLQGYLVRTNTELEEHWLPQQILANCSRKPWSFRFRKHGRRSVDATNYQDNIMTDITCPEFSEKIKDVSIYCGSKAIFKCRVKPCGRNLHVSWRKTEPDPCVMRNSGRFIINQNDEGETLLVINNARNSDSGTYLCTISNEIGSAECSASLVVVEASSPLPEPKIQVLSCSSVLLEWESDSYKQFLVEFCKLGTGEWLSPNNNLPLNSQSYTVEHLIPGETYSFRIIALPNKIISLPSLALTLPVADNLRWQQEQFKRRYIELEEIDRGRYAIVRKAQDRGTGNEVALKQVSRRKQSHKVTQAEYTLLAGIQHYNIIHAMALFDNAPVPGIDTIVLELVKGPLLFTYISQNDAYIEADVCEYSKQLMSALSWLHGRDLAHLDVKPENVMVDLGHSSPILKLVDFGDCVNTCKNVILPPACLEFASPELVLGQQVGKHTDYWAVGVFLYVLLSGVSPFLDDSLEETTANILKCDFCFPDDYFCNISSEAKSLIKKLLIVTPSQRISMNECIDSPWLKSVPRANIIPSSRLRTFQQRRHRLNPTTPTTPTGINYFST</sequence>
<dbReference type="CDD" id="cd13241">
    <property type="entry name" value="PH2_Kalirin_Trio_p63RhoGEF"/>
    <property type="match status" value="1"/>
</dbReference>
<keyword evidence="8" id="KW-0393">Immunoglobulin domain</keyword>
<feature type="domain" description="Protein kinase" evidence="15">
    <location>
        <begin position="1937"/>
        <end position="2192"/>
    </location>
</feature>
<dbReference type="SMART" id="SM00150">
    <property type="entry name" value="SPEC"/>
    <property type="match status" value="3"/>
</dbReference>
<dbReference type="SUPFAM" id="SSF48065">
    <property type="entry name" value="DBL homology domain (DH-domain)"/>
    <property type="match status" value="2"/>
</dbReference>
<dbReference type="InterPro" id="IPR013783">
    <property type="entry name" value="Ig-like_fold"/>
</dbReference>
<dbReference type="InterPro" id="IPR001849">
    <property type="entry name" value="PH_domain"/>
</dbReference>
<dbReference type="SUPFAM" id="SSF46966">
    <property type="entry name" value="Spectrin repeat"/>
    <property type="match status" value="3"/>
</dbReference>
<accession>A0AAW1K613</accession>
<name>A0AAW1K613_POPJA</name>
<dbReference type="InterPro" id="IPR035899">
    <property type="entry name" value="DBL_dom_sf"/>
</dbReference>
<evidence type="ECO:0000259" key="14">
    <source>
        <dbReference type="PROSITE" id="PS50010"/>
    </source>
</evidence>
<keyword evidence="7" id="KW-0677">Repeat</keyword>
<reference evidence="18 19" key="1">
    <citation type="journal article" date="2024" name="BMC Genomics">
        <title>De novo assembly and annotation of Popillia japonica's genome with initial clues to its potential as an invasive pest.</title>
        <authorList>
            <person name="Cucini C."/>
            <person name="Boschi S."/>
            <person name="Funari R."/>
            <person name="Cardaioli E."/>
            <person name="Iannotti N."/>
            <person name="Marturano G."/>
            <person name="Paoli F."/>
            <person name="Bruttini M."/>
            <person name="Carapelli A."/>
            <person name="Frati F."/>
            <person name="Nardi F."/>
        </authorList>
    </citation>
    <scope>NUCLEOTIDE SEQUENCE [LARGE SCALE GENOMIC DNA]</scope>
    <source>
        <strain evidence="18">DMR45628</strain>
    </source>
</reference>
<comment type="similarity">
    <text evidence="2">Belongs to the protein kinase superfamily. CAMK Ser/Thr protein kinase family.</text>
</comment>
<dbReference type="CDD" id="cd00063">
    <property type="entry name" value="FN3"/>
    <property type="match status" value="1"/>
</dbReference>
<evidence type="ECO:0000256" key="10">
    <source>
        <dbReference type="SAM" id="Coils"/>
    </source>
</evidence>